<accession>A0A1H8FXK5</accession>
<dbReference type="InterPro" id="IPR014914">
    <property type="entry name" value="RES_dom"/>
</dbReference>
<dbReference type="EMBL" id="FODE01000005">
    <property type="protein sequence ID" value="SEN36379.1"/>
    <property type="molecule type" value="Genomic_DNA"/>
</dbReference>
<evidence type="ECO:0000313" key="2">
    <source>
        <dbReference type="EMBL" id="SEN36379.1"/>
    </source>
</evidence>
<feature type="domain" description="RES" evidence="1">
    <location>
        <begin position="38"/>
        <end position="183"/>
    </location>
</feature>
<keyword evidence="3" id="KW-1185">Reference proteome</keyword>
<reference evidence="2 3" key="1">
    <citation type="submission" date="2016-10" db="EMBL/GenBank/DDBJ databases">
        <authorList>
            <person name="de Groot N.N."/>
        </authorList>
    </citation>
    <scope>NUCLEOTIDE SEQUENCE [LARGE SCALE GENOMIC DNA]</scope>
    <source>
        <strain evidence="2 3">DSM 8512</strain>
    </source>
</reference>
<name>A0A1H8FXK5_9RHOB</name>
<organism evidence="2 3">
    <name type="scientific">Paracoccus alcaliphilus</name>
    <dbReference type="NCBI Taxonomy" id="34002"/>
    <lineage>
        <taxon>Bacteria</taxon>
        <taxon>Pseudomonadati</taxon>
        <taxon>Pseudomonadota</taxon>
        <taxon>Alphaproteobacteria</taxon>
        <taxon>Rhodobacterales</taxon>
        <taxon>Paracoccaceae</taxon>
        <taxon>Paracoccus</taxon>
    </lineage>
</organism>
<evidence type="ECO:0000259" key="1">
    <source>
        <dbReference type="SMART" id="SM00953"/>
    </source>
</evidence>
<dbReference type="SMART" id="SM00953">
    <property type="entry name" value="RES"/>
    <property type="match status" value="1"/>
</dbReference>
<dbReference type="OrthoDB" id="7257056at2"/>
<proteinExistence type="predicted"/>
<sequence length="208" mass="22693">MSFAVPASLRHVPLHEIAPGTRLYRNHAIGFPGASFNPCKGAPTRFAPLTDPDGACIPSLYAATSFDGAAYETIFRGIPSPYAAIPRQDLDQRGVSVIRPARPLRLVPFFSPELKGWKIDPEQVFRAAASVYPDCRALAALAWREFDEADGIVWASIRDSSARALLLFGDRIAPDDFAAEPPRSLANDPSLLDDFIRAGDRAGFRIAR</sequence>
<dbReference type="STRING" id="34002.SAMN04489859_100559"/>
<dbReference type="RefSeq" id="WP_090610827.1">
    <property type="nucleotide sequence ID" value="NZ_CP067125.1"/>
</dbReference>
<evidence type="ECO:0000313" key="3">
    <source>
        <dbReference type="Proteomes" id="UP000199054"/>
    </source>
</evidence>
<protein>
    <submittedName>
        <fullName evidence="2">RES domain-containing protein</fullName>
    </submittedName>
</protein>
<dbReference type="AlphaFoldDB" id="A0A1H8FXK5"/>
<dbReference type="Pfam" id="PF08808">
    <property type="entry name" value="RES"/>
    <property type="match status" value="1"/>
</dbReference>
<gene>
    <name evidence="2" type="ORF">SAMN04489859_100559</name>
</gene>
<dbReference type="Proteomes" id="UP000199054">
    <property type="component" value="Unassembled WGS sequence"/>
</dbReference>